<gene>
    <name evidence="2" type="ORF">ACFPPA_03780</name>
</gene>
<keyword evidence="1" id="KW-0812">Transmembrane</keyword>
<evidence type="ECO:0000313" key="3">
    <source>
        <dbReference type="Proteomes" id="UP001596114"/>
    </source>
</evidence>
<comment type="caution">
    <text evidence="2">The sequence shown here is derived from an EMBL/GenBank/DDBJ whole genome shotgun (WGS) entry which is preliminary data.</text>
</comment>
<keyword evidence="1" id="KW-1133">Transmembrane helix</keyword>
<dbReference type="EMBL" id="JBHSNF010000001">
    <property type="protein sequence ID" value="MFC5524856.1"/>
    <property type="molecule type" value="Genomic_DNA"/>
</dbReference>
<reference evidence="3" key="1">
    <citation type="journal article" date="2019" name="Int. J. Syst. Evol. Microbiol.">
        <title>The Global Catalogue of Microorganisms (GCM) 10K type strain sequencing project: providing services to taxonomists for standard genome sequencing and annotation.</title>
        <authorList>
            <consortium name="The Broad Institute Genomics Platform"/>
            <consortium name="The Broad Institute Genome Sequencing Center for Infectious Disease"/>
            <person name="Wu L."/>
            <person name="Ma J."/>
        </authorList>
    </citation>
    <scope>NUCLEOTIDE SEQUENCE [LARGE SCALE GENOMIC DNA]</scope>
    <source>
        <strain evidence="3">CGMCC 1.16619</strain>
    </source>
</reference>
<sequence length="146" mass="15115">MSSPMSVRSALLFVFALFSAAMLGLAAGAVWMVVSLYLRHPLPWLAPPIGALLGLAIRGSVRRPGTGAMLLAAGATALAGIYVNMLIAGVQIAGNMGVGLIDALRTAGPGMLWQLARLALTPADVGWTVLAVLLAGWLAQRAQSRR</sequence>
<dbReference type="RefSeq" id="WP_377317424.1">
    <property type="nucleotide sequence ID" value="NZ_JBHSNF010000001.1"/>
</dbReference>
<feature type="transmembrane region" description="Helical" evidence="1">
    <location>
        <begin position="42"/>
        <end position="61"/>
    </location>
</feature>
<proteinExistence type="predicted"/>
<protein>
    <submittedName>
        <fullName evidence="2">Uncharacterized protein</fullName>
    </submittedName>
</protein>
<name>A0ABW0QIR8_9GAMM</name>
<accession>A0ABW0QIR8</accession>
<feature type="transmembrane region" description="Helical" evidence="1">
    <location>
        <begin position="68"/>
        <end position="94"/>
    </location>
</feature>
<organism evidence="2 3">
    <name type="scientific">Rhodanobacter ginsengisoli</name>
    <dbReference type="NCBI Taxonomy" id="418646"/>
    <lineage>
        <taxon>Bacteria</taxon>
        <taxon>Pseudomonadati</taxon>
        <taxon>Pseudomonadota</taxon>
        <taxon>Gammaproteobacteria</taxon>
        <taxon>Lysobacterales</taxon>
        <taxon>Rhodanobacteraceae</taxon>
        <taxon>Rhodanobacter</taxon>
    </lineage>
</organism>
<dbReference type="Proteomes" id="UP001596114">
    <property type="component" value="Unassembled WGS sequence"/>
</dbReference>
<evidence type="ECO:0000313" key="2">
    <source>
        <dbReference type="EMBL" id="MFC5524856.1"/>
    </source>
</evidence>
<evidence type="ECO:0000256" key="1">
    <source>
        <dbReference type="SAM" id="Phobius"/>
    </source>
</evidence>
<keyword evidence="3" id="KW-1185">Reference proteome</keyword>
<feature type="transmembrane region" description="Helical" evidence="1">
    <location>
        <begin position="114"/>
        <end position="139"/>
    </location>
</feature>
<keyword evidence="1" id="KW-0472">Membrane</keyword>